<proteinExistence type="predicted"/>
<evidence type="ECO:0000313" key="1">
    <source>
        <dbReference type="EMBL" id="CRH06585.1"/>
    </source>
</evidence>
<gene>
    <name evidence="1" type="ORF">MAGMO_2426</name>
</gene>
<dbReference type="EMBL" id="LO017727">
    <property type="protein sequence ID" value="CRH06585.1"/>
    <property type="molecule type" value="Genomic_DNA"/>
</dbReference>
<name>A0A1S7LI22_MAGMO</name>
<reference evidence="1" key="1">
    <citation type="submission" date="2015-04" db="EMBL/GenBank/DDBJ databases">
        <authorList>
            <person name="Syromyatnikov M.Y."/>
            <person name="Popov V.N."/>
        </authorList>
    </citation>
    <scope>NUCLEOTIDE SEQUENCE</scope>
    <source>
        <strain evidence="1">MO-1</strain>
    </source>
</reference>
<dbReference type="AlphaFoldDB" id="A0A1S7LI22"/>
<organism evidence="1">
    <name type="scientific">Magnetococcus massalia (strain MO-1)</name>
    <dbReference type="NCBI Taxonomy" id="451514"/>
    <lineage>
        <taxon>Bacteria</taxon>
        <taxon>Pseudomonadati</taxon>
        <taxon>Pseudomonadota</taxon>
        <taxon>Magnetococcia</taxon>
        <taxon>Magnetococcales</taxon>
        <taxon>Magnetococcaceae</taxon>
        <taxon>Magnetococcus</taxon>
    </lineage>
</organism>
<accession>A0A1S7LI22</accession>
<sequence>MSRSDKSDLTALLHQFRKKTGIQPIPLSQQEEKLPLAALGAAFSNSSQKSAKKE</sequence>
<protein>
    <submittedName>
        <fullName evidence="1">Uncharacterized protein</fullName>
    </submittedName>
</protein>